<sequence>MDKAIVSPIVEILWCKLRSLRNKLDLTEGGVRIDEIRMIDETLSRIKDALSEADQEGQRHDDNRVRIKFMEDLMNACYDAEDVLDDLEIEVDHDALSSKVCNSISYSTSTHFKIVNNKIKKIRQGLEGIAADYENKFGFKDREVLDNINVCRETEMISNSFVVAPDHSVVIGRNEDKENIISSLMKFSDEHENVEVIPIVGIGGLGKTTVAKLVYNDERIDEYFDFKMWIRVSEEFFEKKIIVDIINIADLSKLDRSMCLDDYQQRLTGILNGKKYLLVVDDVRSINSKKWFDMYTLLSRGEKGSKIIVTTRNYQVASITGPKKIYPLAYLPYTICLCIFMQCAFRDNKIAADIFAFPKKKKKNCSRYRE</sequence>
<name>A0AAD9TVM1_9ROSI</name>
<evidence type="ECO:0000256" key="4">
    <source>
        <dbReference type="ARBA" id="ARBA00022840"/>
    </source>
</evidence>
<evidence type="ECO:0000313" key="7">
    <source>
        <dbReference type="EMBL" id="KAK2642548.1"/>
    </source>
</evidence>
<dbReference type="EMBL" id="JANJYI010000007">
    <property type="protein sequence ID" value="KAK2642548.1"/>
    <property type="molecule type" value="Genomic_DNA"/>
</dbReference>
<dbReference type="AlphaFoldDB" id="A0AAD9TVM1"/>
<dbReference type="SUPFAM" id="SSF52540">
    <property type="entry name" value="P-loop containing nucleoside triphosphate hydrolases"/>
    <property type="match status" value="1"/>
</dbReference>
<accession>A0AAD9TVM1</accession>
<keyword evidence="8" id="KW-1185">Reference proteome</keyword>
<evidence type="ECO:0000259" key="6">
    <source>
        <dbReference type="Pfam" id="PF18052"/>
    </source>
</evidence>
<evidence type="ECO:0000256" key="1">
    <source>
        <dbReference type="ARBA" id="ARBA00022737"/>
    </source>
</evidence>
<keyword evidence="4" id="KW-0067">ATP-binding</keyword>
<dbReference type="InterPro" id="IPR002182">
    <property type="entry name" value="NB-ARC"/>
</dbReference>
<feature type="domain" description="Disease resistance N-terminal" evidence="6">
    <location>
        <begin position="28"/>
        <end position="98"/>
    </location>
</feature>
<protein>
    <submittedName>
        <fullName evidence="7">Uncharacterized protein</fullName>
    </submittedName>
</protein>
<keyword evidence="3" id="KW-0611">Plant defense</keyword>
<dbReference type="GO" id="GO:0043531">
    <property type="term" value="F:ADP binding"/>
    <property type="evidence" value="ECO:0007669"/>
    <property type="project" value="InterPro"/>
</dbReference>
<organism evidence="7 8">
    <name type="scientific">Dipteronia dyeriana</name>
    <dbReference type="NCBI Taxonomy" id="168575"/>
    <lineage>
        <taxon>Eukaryota</taxon>
        <taxon>Viridiplantae</taxon>
        <taxon>Streptophyta</taxon>
        <taxon>Embryophyta</taxon>
        <taxon>Tracheophyta</taxon>
        <taxon>Spermatophyta</taxon>
        <taxon>Magnoliopsida</taxon>
        <taxon>eudicotyledons</taxon>
        <taxon>Gunneridae</taxon>
        <taxon>Pentapetalae</taxon>
        <taxon>rosids</taxon>
        <taxon>malvids</taxon>
        <taxon>Sapindales</taxon>
        <taxon>Sapindaceae</taxon>
        <taxon>Hippocastanoideae</taxon>
        <taxon>Acereae</taxon>
        <taxon>Dipteronia</taxon>
    </lineage>
</organism>
<dbReference type="InterPro" id="IPR027417">
    <property type="entry name" value="P-loop_NTPase"/>
</dbReference>
<comment type="caution">
    <text evidence="7">The sequence shown here is derived from an EMBL/GenBank/DDBJ whole genome shotgun (WGS) entry which is preliminary data.</text>
</comment>
<dbReference type="GO" id="GO:0006952">
    <property type="term" value="P:defense response"/>
    <property type="evidence" value="ECO:0007669"/>
    <property type="project" value="UniProtKB-KW"/>
</dbReference>
<evidence type="ECO:0000259" key="5">
    <source>
        <dbReference type="Pfam" id="PF00931"/>
    </source>
</evidence>
<evidence type="ECO:0000313" key="8">
    <source>
        <dbReference type="Proteomes" id="UP001280121"/>
    </source>
</evidence>
<dbReference type="PANTHER" id="PTHR36766:SF61">
    <property type="entry name" value="NB-ARC DOMAIN DISEASE RESISTANCE PROTEIN"/>
    <property type="match status" value="1"/>
</dbReference>
<gene>
    <name evidence="7" type="ORF">Ddye_024311</name>
</gene>
<proteinExistence type="predicted"/>
<keyword evidence="2" id="KW-0547">Nucleotide-binding</keyword>
<feature type="domain" description="NB-ARC" evidence="5">
    <location>
        <begin position="175"/>
        <end position="344"/>
    </location>
</feature>
<dbReference type="Gene3D" id="3.40.50.300">
    <property type="entry name" value="P-loop containing nucleotide triphosphate hydrolases"/>
    <property type="match status" value="1"/>
</dbReference>
<dbReference type="Gene3D" id="1.20.5.4130">
    <property type="match status" value="1"/>
</dbReference>
<dbReference type="Pfam" id="PF00931">
    <property type="entry name" value="NB-ARC"/>
    <property type="match status" value="1"/>
</dbReference>
<dbReference type="PANTHER" id="PTHR36766">
    <property type="entry name" value="PLANT BROAD-SPECTRUM MILDEW RESISTANCE PROTEIN RPW8"/>
    <property type="match status" value="1"/>
</dbReference>
<evidence type="ECO:0000256" key="2">
    <source>
        <dbReference type="ARBA" id="ARBA00022741"/>
    </source>
</evidence>
<dbReference type="InterPro" id="IPR041118">
    <property type="entry name" value="Rx_N"/>
</dbReference>
<dbReference type="PRINTS" id="PR00364">
    <property type="entry name" value="DISEASERSIST"/>
</dbReference>
<keyword evidence="1" id="KW-0677">Repeat</keyword>
<dbReference type="Pfam" id="PF18052">
    <property type="entry name" value="Rx_N"/>
    <property type="match status" value="1"/>
</dbReference>
<dbReference type="Proteomes" id="UP001280121">
    <property type="component" value="Unassembled WGS sequence"/>
</dbReference>
<reference evidence="7" key="1">
    <citation type="journal article" date="2023" name="Plant J.">
        <title>Genome sequences and population genomics provide insights into the demographic history, inbreeding, and mutation load of two 'living fossil' tree species of Dipteronia.</title>
        <authorList>
            <person name="Feng Y."/>
            <person name="Comes H.P."/>
            <person name="Chen J."/>
            <person name="Zhu S."/>
            <person name="Lu R."/>
            <person name="Zhang X."/>
            <person name="Li P."/>
            <person name="Qiu J."/>
            <person name="Olsen K.M."/>
            <person name="Qiu Y."/>
        </authorList>
    </citation>
    <scope>NUCLEOTIDE SEQUENCE</scope>
    <source>
        <strain evidence="7">KIB01</strain>
    </source>
</reference>
<dbReference type="GO" id="GO:0005524">
    <property type="term" value="F:ATP binding"/>
    <property type="evidence" value="ECO:0007669"/>
    <property type="project" value="UniProtKB-KW"/>
</dbReference>
<evidence type="ECO:0000256" key="3">
    <source>
        <dbReference type="ARBA" id="ARBA00022821"/>
    </source>
</evidence>